<dbReference type="Pfam" id="PF13911">
    <property type="entry name" value="AhpC-TSA_2"/>
    <property type="match status" value="1"/>
</dbReference>
<name>D7FW74_ECTSI</name>
<organism evidence="8 9">
    <name type="scientific">Ectocarpus siliculosus</name>
    <name type="common">Brown alga</name>
    <name type="synonym">Conferva siliculosa</name>
    <dbReference type="NCBI Taxonomy" id="2880"/>
    <lineage>
        <taxon>Eukaryota</taxon>
        <taxon>Sar</taxon>
        <taxon>Stramenopiles</taxon>
        <taxon>Ochrophyta</taxon>
        <taxon>PX clade</taxon>
        <taxon>Phaeophyceae</taxon>
        <taxon>Ectocarpales</taxon>
        <taxon>Ectocarpaceae</taxon>
        <taxon>Ectocarpus</taxon>
    </lineage>
</organism>
<gene>
    <name evidence="8" type="primary">SELU</name>
    <name evidence="8" type="ORF">Esi_0003_0292</name>
</gene>
<evidence type="ECO:0000313" key="9">
    <source>
        <dbReference type="Proteomes" id="UP000002630"/>
    </source>
</evidence>
<evidence type="ECO:0000313" key="8">
    <source>
        <dbReference type="EMBL" id="CBJ25594.1"/>
    </source>
</evidence>
<evidence type="ECO:0000256" key="4">
    <source>
        <dbReference type="ARBA" id="ARBA00023787"/>
    </source>
</evidence>
<evidence type="ECO:0000256" key="3">
    <source>
        <dbReference type="ARBA" id="ARBA00023284"/>
    </source>
</evidence>
<keyword evidence="9" id="KW-1185">Reference proteome</keyword>
<dbReference type="STRING" id="2880.D7FW74"/>
<dbReference type="InParanoid" id="D7FW74"/>
<dbReference type="OrthoDB" id="40334at2759"/>
<dbReference type="eggNOG" id="KOG4498">
    <property type="taxonomic scope" value="Eukaryota"/>
</dbReference>
<reference evidence="8 9" key="1">
    <citation type="journal article" date="2010" name="Nature">
        <title>The Ectocarpus genome and the independent evolution of multicellularity in brown algae.</title>
        <authorList>
            <person name="Cock J.M."/>
            <person name="Sterck L."/>
            <person name="Rouze P."/>
            <person name="Scornet D."/>
            <person name="Allen A.E."/>
            <person name="Amoutzias G."/>
            <person name="Anthouard V."/>
            <person name="Artiguenave F."/>
            <person name="Aury J.M."/>
            <person name="Badger J.H."/>
            <person name="Beszteri B."/>
            <person name="Billiau K."/>
            <person name="Bonnet E."/>
            <person name="Bothwell J.H."/>
            <person name="Bowler C."/>
            <person name="Boyen C."/>
            <person name="Brownlee C."/>
            <person name="Carrano C.J."/>
            <person name="Charrier B."/>
            <person name="Cho G.Y."/>
            <person name="Coelho S.M."/>
            <person name="Collen J."/>
            <person name="Corre E."/>
            <person name="Da Silva C."/>
            <person name="Delage L."/>
            <person name="Delaroque N."/>
            <person name="Dittami S.M."/>
            <person name="Doulbeau S."/>
            <person name="Elias M."/>
            <person name="Farnham G."/>
            <person name="Gachon C.M."/>
            <person name="Gschloessl B."/>
            <person name="Heesch S."/>
            <person name="Jabbari K."/>
            <person name="Jubin C."/>
            <person name="Kawai H."/>
            <person name="Kimura K."/>
            <person name="Kloareg B."/>
            <person name="Kupper F.C."/>
            <person name="Lang D."/>
            <person name="Le Bail A."/>
            <person name="Leblanc C."/>
            <person name="Lerouge P."/>
            <person name="Lohr M."/>
            <person name="Lopez P.J."/>
            <person name="Martens C."/>
            <person name="Maumus F."/>
            <person name="Michel G."/>
            <person name="Miranda-Saavedra D."/>
            <person name="Morales J."/>
            <person name="Moreau H."/>
            <person name="Motomura T."/>
            <person name="Nagasato C."/>
            <person name="Napoli C.A."/>
            <person name="Nelson D.R."/>
            <person name="Nyvall-Collen P."/>
            <person name="Peters A.F."/>
            <person name="Pommier C."/>
            <person name="Potin P."/>
            <person name="Poulain J."/>
            <person name="Quesneville H."/>
            <person name="Read B."/>
            <person name="Rensing S.A."/>
            <person name="Ritter A."/>
            <person name="Rousvoal S."/>
            <person name="Samanta M."/>
            <person name="Samson G."/>
            <person name="Schroeder D.C."/>
            <person name="Segurens B."/>
            <person name="Strittmatter M."/>
            <person name="Tonon T."/>
            <person name="Tregear J.W."/>
            <person name="Valentin K."/>
            <person name="von Dassow P."/>
            <person name="Yamagishi T."/>
            <person name="Van de Peer Y."/>
            <person name="Wincker P."/>
        </authorList>
    </citation>
    <scope>NUCLEOTIDE SEQUENCE [LARGE SCALE GENOMIC DNA]</scope>
    <source>
        <strain evidence="9">Ec32 / CCAP1310/4</strain>
    </source>
</reference>
<comment type="subcellular location">
    <subcellularLocation>
        <location evidence="1">Cytoplasm</location>
    </subcellularLocation>
</comment>
<dbReference type="OMA" id="XEAADLS"/>
<dbReference type="CDD" id="cd02970">
    <property type="entry name" value="PRX_like2"/>
    <property type="match status" value="1"/>
</dbReference>
<dbReference type="SUPFAM" id="SSF52833">
    <property type="entry name" value="Thioredoxin-like"/>
    <property type="match status" value="1"/>
</dbReference>
<dbReference type="InterPro" id="IPR036249">
    <property type="entry name" value="Thioredoxin-like_sf"/>
</dbReference>
<evidence type="ECO:0000256" key="7">
    <source>
        <dbReference type="ARBA" id="ARBA00032129"/>
    </source>
</evidence>
<dbReference type="InterPro" id="IPR032801">
    <property type="entry name" value="PXL2A/B/C"/>
</dbReference>
<dbReference type="EMBL" id="FN649727">
    <property type="protein sequence ID" value="CBJ25594.1"/>
    <property type="molecule type" value="Genomic_DNA"/>
</dbReference>
<evidence type="ECO:0000256" key="5">
    <source>
        <dbReference type="ARBA" id="ARBA00023849"/>
    </source>
</evidence>
<proteinExistence type="inferred from homology"/>
<dbReference type="PANTHER" id="PTHR28630:SF31">
    <property type="entry name" value="PEROXIREDOXIN-LIKE 2A"/>
    <property type="match status" value="1"/>
</dbReference>
<keyword evidence="2" id="KW-0963">Cytoplasm</keyword>
<accession>D7FW74</accession>
<protein>
    <recommendedName>
        <fullName evidence="5">Peroxiredoxin-like 2A</fullName>
    </recommendedName>
    <alternativeName>
        <fullName evidence="7">Peroxiredoxin-like 2 activated in M-CSF stimulated monocytes</fullName>
    </alternativeName>
    <alternativeName>
        <fullName evidence="6">Redox-regulatory protein FAM213A</fullName>
    </alternativeName>
</protein>
<sequence>MKKCFLPCFVQGNTSAKAASEPVTTEKIKDIGLQRMTVAGRDTPVATAGGSIPAGDLWKDQPAIVFVVRRPGCALCREHAQDLSNKQPDFAAKGVKLVGVVHEKLGVEEFSGFFKNGEIYFDEEKAFFNALGMRWEGLSSLMKPSVISNAKRASAKGVKGNLKGEGRLLGGLLVVGSGDSGIAFEHREAVFGDHASMDAIMAAVDTVVPKPSG</sequence>
<dbReference type="AlphaFoldDB" id="D7FW74"/>
<dbReference type="GO" id="GO:0005737">
    <property type="term" value="C:cytoplasm"/>
    <property type="evidence" value="ECO:0007669"/>
    <property type="project" value="UniProtKB-SubCell"/>
</dbReference>
<evidence type="ECO:0000256" key="1">
    <source>
        <dbReference type="ARBA" id="ARBA00004496"/>
    </source>
</evidence>
<dbReference type="EMBL" id="FN648486">
    <property type="protein sequence ID" value="CBJ25594.1"/>
    <property type="molecule type" value="Genomic_DNA"/>
</dbReference>
<comment type="similarity">
    <text evidence="4">Belongs to the peroxiredoxin-like PRXL2 family. PRXL2A subfamily.</text>
</comment>
<evidence type="ECO:0000256" key="6">
    <source>
        <dbReference type="ARBA" id="ARBA00032058"/>
    </source>
</evidence>
<keyword evidence="3" id="KW-0676">Redox-active center</keyword>
<dbReference type="PANTHER" id="PTHR28630">
    <property type="match status" value="1"/>
</dbReference>
<evidence type="ECO:0000256" key="2">
    <source>
        <dbReference type="ARBA" id="ARBA00022490"/>
    </source>
</evidence>
<dbReference type="Gene3D" id="3.40.30.10">
    <property type="entry name" value="Glutaredoxin"/>
    <property type="match status" value="1"/>
</dbReference>
<dbReference type="Proteomes" id="UP000002630">
    <property type="component" value="Linkage Group LG02"/>
</dbReference>